<feature type="domain" description="Peptidase S8/S53" evidence="8">
    <location>
        <begin position="203"/>
        <end position="435"/>
    </location>
</feature>
<dbReference type="InterPro" id="IPR010259">
    <property type="entry name" value="S8pro/Inhibitor_I9"/>
</dbReference>
<evidence type="ECO:0000313" key="10">
    <source>
        <dbReference type="EMBL" id="KAK0705543.1"/>
    </source>
</evidence>
<keyword evidence="3" id="KW-0732">Signal</keyword>
<keyword evidence="4 6" id="KW-0378">Hydrolase</keyword>
<evidence type="ECO:0000256" key="2">
    <source>
        <dbReference type="ARBA" id="ARBA00022670"/>
    </source>
</evidence>
<feature type="active site" description="Charge relay system" evidence="6">
    <location>
        <position position="418"/>
    </location>
</feature>
<sequence>MQGLGLGSGRLRLEKVVVGWSIGLLACARRGPVPVRLGVLLPTSASQTPQTLQALRYSTTQASLIPHHLPRIADTEATLAPRVIPGQWIVRLKAFASESTKTSHLSSVRDRNADATRFNVQVRYEYNLDEARGYSASFDNATKQQLEQLAEVDSVDPVFFYQHCAVSSITNPNVPWGLARVSNYGKVRATGPYTYKYDDAAAGEGVIVYVLDTGINDKHVQFEGRAAKGQRIFVTPPYRDTVTSDEDKQGHGTHCAGTIGSKDYGIAKKVNIVGVKVFNDLPQDDYRAGATNADIMAAIEYVVAEYKEHKMPSVINLSLGGLTYEPLDATVSAAVRAGVVVVCAAGNAERGLQPRDVETTSPARTPLAITVAASDIEDKIASFSYYGRLVDIIAPGVQIKSTWIGPNNSETETLNGTSMACPHVAGIAATILSNPRVVDKTPFSVASELLILADKNSITGLDDRKQRTIDAVSQVSL</sequence>
<dbReference type="PANTHER" id="PTHR43806:SF11">
    <property type="entry name" value="CEREVISIN-RELATED"/>
    <property type="match status" value="1"/>
</dbReference>
<reference evidence="10" key="1">
    <citation type="submission" date="2023-06" db="EMBL/GenBank/DDBJ databases">
        <title>Genome-scale phylogeny and comparative genomics of the fungal order Sordariales.</title>
        <authorList>
            <consortium name="Lawrence Berkeley National Laboratory"/>
            <person name="Hensen N."/>
            <person name="Bonometti L."/>
            <person name="Westerberg I."/>
            <person name="Brannstrom I.O."/>
            <person name="Guillou S."/>
            <person name="Cros-Aarteil S."/>
            <person name="Calhoun S."/>
            <person name="Haridas S."/>
            <person name="Kuo A."/>
            <person name="Mondo S."/>
            <person name="Pangilinan J."/>
            <person name="Riley R."/>
            <person name="Labutti K."/>
            <person name="Andreopoulos B."/>
            <person name="Lipzen A."/>
            <person name="Chen C."/>
            <person name="Yanf M."/>
            <person name="Daum C."/>
            <person name="Ng V."/>
            <person name="Clum A."/>
            <person name="Steindorff A."/>
            <person name="Ohm R."/>
            <person name="Martin F."/>
            <person name="Silar P."/>
            <person name="Natvig D."/>
            <person name="Lalanne C."/>
            <person name="Gautier V."/>
            <person name="Ament-Velasquez S.L."/>
            <person name="Kruys A."/>
            <person name="Hutchinson M.I."/>
            <person name="Powell A.J."/>
            <person name="Barry K."/>
            <person name="Miller A.N."/>
            <person name="Grigoriev I.V."/>
            <person name="Debuchy R."/>
            <person name="Gladieux P."/>
            <person name="Thoren M.H."/>
            <person name="Johannesson H."/>
        </authorList>
    </citation>
    <scope>NUCLEOTIDE SEQUENCE</scope>
    <source>
        <strain evidence="10">SMH4607-1</strain>
    </source>
</reference>
<dbReference type="SUPFAM" id="SSF52743">
    <property type="entry name" value="Subtilisin-like"/>
    <property type="match status" value="1"/>
</dbReference>
<feature type="active site" description="Charge relay system" evidence="6">
    <location>
        <position position="251"/>
    </location>
</feature>
<dbReference type="Pfam" id="PF05922">
    <property type="entry name" value="Inhibitor_I9"/>
    <property type="match status" value="1"/>
</dbReference>
<evidence type="ECO:0000259" key="9">
    <source>
        <dbReference type="Pfam" id="PF05922"/>
    </source>
</evidence>
<dbReference type="PROSITE" id="PS00136">
    <property type="entry name" value="SUBTILASE_ASP"/>
    <property type="match status" value="1"/>
</dbReference>
<dbReference type="FunFam" id="3.40.50.200:FF:000007">
    <property type="entry name" value="Subtilisin-like serine protease"/>
    <property type="match status" value="1"/>
</dbReference>
<dbReference type="InterPro" id="IPR034193">
    <property type="entry name" value="PCSK9_ProteinaseK-like"/>
</dbReference>
<evidence type="ECO:0000256" key="4">
    <source>
        <dbReference type="ARBA" id="ARBA00022801"/>
    </source>
</evidence>
<dbReference type="InterPro" id="IPR022398">
    <property type="entry name" value="Peptidase_S8_His-AS"/>
</dbReference>
<dbReference type="CDD" id="cd04077">
    <property type="entry name" value="Peptidases_S8_PCSK9_ProteinaseK_like"/>
    <property type="match status" value="1"/>
</dbReference>
<dbReference type="PROSITE" id="PS00138">
    <property type="entry name" value="SUBTILASE_SER"/>
    <property type="match status" value="1"/>
</dbReference>
<name>A0AA40DMR4_9PEZI</name>
<dbReference type="Proteomes" id="UP001172102">
    <property type="component" value="Unassembled WGS sequence"/>
</dbReference>
<dbReference type="SUPFAM" id="SSF54897">
    <property type="entry name" value="Protease propeptides/inhibitors"/>
    <property type="match status" value="1"/>
</dbReference>
<dbReference type="InterPro" id="IPR000209">
    <property type="entry name" value="Peptidase_S8/S53_dom"/>
</dbReference>
<comment type="caution">
    <text evidence="10">The sequence shown here is derived from an EMBL/GenBank/DDBJ whole genome shotgun (WGS) entry which is preliminary data.</text>
</comment>
<accession>A0AA40DMR4</accession>
<dbReference type="GO" id="GO:0006508">
    <property type="term" value="P:proteolysis"/>
    <property type="evidence" value="ECO:0007669"/>
    <property type="project" value="UniProtKB-KW"/>
</dbReference>
<dbReference type="InterPro" id="IPR036852">
    <property type="entry name" value="Peptidase_S8/S53_dom_sf"/>
</dbReference>
<dbReference type="AlphaFoldDB" id="A0AA40DMR4"/>
<dbReference type="InterPro" id="IPR015500">
    <property type="entry name" value="Peptidase_S8_subtilisin-rel"/>
</dbReference>
<gene>
    <name evidence="10" type="ORF">B0H67DRAFT_594305</name>
</gene>
<dbReference type="Pfam" id="PF00082">
    <property type="entry name" value="Peptidase_S8"/>
    <property type="match status" value="1"/>
</dbReference>
<dbReference type="PANTHER" id="PTHR43806">
    <property type="entry name" value="PEPTIDASE S8"/>
    <property type="match status" value="1"/>
</dbReference>
<keyword evidence="11" id="KW-1185">Reference proteome</keyword>
<feature type="active site" description="Charge relay system" evidence="6">
    <location>
        <position position="212"/>
    </location>
</feature>
<dbReference type="PROSITE" id="PS51892">
    <property type="entry name" value="SUBTILASE"/>
    <property type="match status" value="1"/>
</dbReference>
<comment type="similarity">
    <text evidence="1 6 7">Belongs to the peptidase S8 family.</text>
</comment>
<evidence type="ECO:0000313" key="11">
    <source>
        <dbReference type="Proteomes" id="UP001172102"/>
    </source>
</evidence>
<dbReference type="InterPro" id="IPR050131">
    <property type="entry name" value="Peptidase_S8_subtilisin-like"/>
</dbReference>
<dbReference type="Gene3D" id="3.40.50.200">
    <property type="entry name" value="Peptidase S8/S53 domain"/>
    <property type="match status" value="1"/>
</dbReference>
<dbReference type="GO" id="GO:0004252">
    <property type="term" value="F:serine-type endopeptidase activity"/>
    <property type="evidence" value="ECO:0007669"/>
    <property type="project" value="UniProtKB-UniRule"/>
</dbReference>
<dbReference type="EMBL" id="JAUKUA010000007">
    <property type="protein sequence ID" value="KAK0705543.1"/>
    <property type="molecule type" value="Genomic_DNA"/>
</dbReference>
<evidence type="ECO:0000256" key="6">
    <source>
        <dbReference type="PROSITE-ProRule" id="PRU01240"/>
    </source>
</evidence>
<evidence type="ECO:0000256" key="5">
    <source>
        <dbReference type="ARBA" id="ARBA00022825"/>
    </source>
</evidence>
<keyword evidence="5 6" id="KW-0720">Serine protease</keyword>
<organism evidence="10 11">
    <name type="scientific">Lasiosphaeris hirsuta</name>
    <dbReference type="NCBI Taxonomy" id="260670"/>
    <lineage>
        <taxon>Eukaryota</taxon>
        <taxon>Fungi</taxon>
        <taxon>Dikarya</taxon>
        <taxon>Ascomycota</taxon>
        <taxon>Pezizomycotina</taxon>
        <taxon>Sordariomycetes</taxon>
        <taxon>Sordariomycetidae</taxon>
        <taxon>Sordariales</taxon>
        <taxon>Lasiosphaeriaceae</taxon>
        <taxon>Lasiosphaeris</taxon>
    </lineage>
</organism>
<keyword evidence="2 6" id="KW-0645">Protease</keyword>
<protein>
    <submittedName>
        <fullName evidence="10">Peptidase S8/S53 domain-containing protein</fullName>
    </submittedName>
</protein>
<proteinExistence type="inferred from homology"/>
<dbReference type="PRINTS" id="PR00723">
    <property type="entry name" value="SUBTILISIN"/>
</dbReference>
<evidence type="ECO:0000259" key="8">
    <source>
        <dbReference type="Pfam" id="PF00082"/>
    </source>
</evidence>
<feature type="domain" description="Inhibitor I9" evidence="9">
    <location>
        <begin position="88"/>
        <end position="157"/>
    </location>
</feature>
<evidence type="ECO:0000256" key="1">
    <source>
        <dbReference type="ARBA" id="ARBA00011073"/>
    </source>
</evidence>
<dbReference type="PROSITE" id="PS00137">
    <property type="entry name" value="SUBTILASE_HIS"/>
    <property type="match status" value="1"/>
</dbReference>
<dbReference type="InterPro" id="IPR023827">
    <property type="entry name" value="Peptidase_S8_Asp-AS"/>
</dbReference>
<evidence type="ECO:0000256" key="7">
    <source>
        <dbReference type="RuleBase" id="RU003355"/>
    </source>
</evidence>
<evidence type="ECO:0000256" key="3">
    <source>
        <dbReference type="ARBA" id="ARBA00022729"/>
    </source>
</evidence>
<dbReference type="InterPro" id="IPR023828">
    <property type="entry name" value="Peptidase_S8_Ser-AS"/>
</dbReference>